<dbReference type="PROSITE" id="PS50005">
    <property type="entry name" value="TPR"/>
    <property type="match status" value="1"/>
</dbReference>
<dbReference type="SMART" id="SM00387">
    <property type="entry name" value="HATPase_c"/>
    <property type="match status" value="1"/>
</dbReference>
<dbReference type="PROSITE" id="PS50109">
    <property type="entry name" value="HIS_KIN"/>
    <property type="match status" value="1"/>
</dbReference>
<feature type="coiled-coil region" evidence="5">
    <location>
        <begin position="366"/>
        <end position="407"/>
    </location>
</feature>
<dbReference type="InterPro" id="IPR011990">
    <property type="entry name" value="TPR-like_helical_dom_sf"/>
</dbReference>
<evidence type="ECO:0000256" key="6">
    <source>
        <dbReference type="SAM" id="Phobius"/>
    </source>
</evidence>
<dbReference type="RefSeq" id="WP_105022070.1">
    <property type="nucleotide sequence ID" value="NZ_MSCM01000002.1"/>
</dbReference>
<keyword evidence="6" id="KW-0812">Transmembrane</keyword>
<dbReference type="SUPFAM" id="SSF48452">
    <property type="entry name" value="TPR-like"/>
    <property type="match status" value="1"/>
</dbReference>
<organism evidence="8 9">
    <name type="scientific">Polaribacter glomeratus</name>
    <dbReference type="NCBI Taxonomy" id="102"/>
    <lineage>
        <taxon>Bacteria</taxon>
        <taxon>Pseudomonadati</taxon>
        <taxon>Bacteroidota</taxon>
        <taxon>Flavobacteriia</taxon>
        <taxon>Flavobacteriales</taxon>
        <taxon>Flavobacteriaceae</taxon>
    </lineage>
</organism>
<dbReference type="InterPro" id="IPR019734">
    <property type="entry name" value="TPR_rpt"/>
</dbReference>
<comment type="caution">
    <text evidence="8">The sequence shown here is derived from an EMBL/GenBank/DDBJ whole genome shotgun (WGS) entry which is preliminary data.</text>
</comment>
<dbReference type="InterPro" id="IPR003594">
    <property type="entry name" value="HATPase_dom"/>
</dbReference>
<keyword evidence="5" id="KW-0175">Coiled coil</keyword>
<reference evidence="8 9" key="1">
    <citation type="submission" date="2016-12" db="EMBL/GenBank/DDBJ databases">
        <title>Trade-off between light-utilization and light-protection in marine flavobacteria.</title>
        <authorList>
            <person name="Kumagai Y."/>
            <person name="Yoshizawa S."/>
            <person name="Kogure K."/>
            <person name="Iwasaki W."/>
        </authorList>
    </citation>
    <scope>NUCLEOTIDE SEQUENCE [LARGE SCALE GENOMIC DNA]</scope>
    <source>
        <strain evidence="8 9">ATCC 43844</strain>
    </source>
</reference>
<dbReference type="PANTHER" id="PTHR24421">
    <property type="entry name" value="NITRATE/NITRITE SENSOR PROTEIN NARX-RELATED"/>
    <property type="match status" value="1"/>
</dbReference>
<keyword evidence="4" id="KW-0802">TPR repeat</keyword>
<evidence type="ECO:0000313" key="9">
    <source>
        <dbReference type="Proteomes" id="UP000239068"/>
    </source>
</evidence>
<dbReference type="InterPro" id="IPR036890">
    <property type="entry name" value="HATPase_C_sf"/>
</dbReference>
<evidence type="ECO:0000259" key="7">
    <source>
        <dbReference type="PROSITE" id="PS50109"/>
    </source>
</evidence>
<dbReference type="InterPro" id="IPR050482">
    <property type="entry name" value="Sensor_HK_TwoCompSys"/>
</dbReference>
<sequence>MLKKGFFLILILFYIPFYAQNNVDSVQKYIHISKKLYNPEEKINYLEKARSFALKTDNDSLLVKTFSEIAFQSILLEDKEKFEASNETLKGIYQAKKYGLPLGLYYQNKGFYFYNNASLDSAYYYFEKAAIQYKNAKNQNQLIQVYLNLLDINYVSNDYLAIEDLAIEIFTTKKFQKEYKFLAYTNSYLGLVASGLHDYDSSLEYHKISLELIKKIKDGKIRVIEEAALINNLGLMHLDFNKFEDALGYFNEALAKTPNLKTDNLGLYATIIANIGICEIETASREKGVKNLQESLLIGEELKDLNIQIVSLFEFARFYYKEKDLLKARSYIDKTMFLSEKNGFKKVDVLLLSAEIYTGKKSIAFYKKYVEVKQIEEERNQNAKRKFVRFKYEAQKKEEENDALKQQNVLTISTLNSEKQKNKIIVLFAIIGFFTAFFIYVFYLSKKRTFTYKTNLEKAKAREEERREIAVTLHDKVVGDLLLIYQRALKIKETSITKPLSKVNSEIRNLSHQLSSISFNEVSFKDQLINLISDYFSPTFNVKVIGLEEINWNLIQPEIKRALYLAIRESIQNSKKHALASKVIITFKTQLHNLELNIEDNGKGFELSTLKYGLGLKNQKKRVLELNGTYNLKSKTNQGIATTIKIPLKA</sequence>
<keyword evidence="1" id="KW-0808">Transferase</keyword>
<dbReference type="GO" id="GO:0000160">
    <property type="term" value="P:phosphorelay signal transduction system"/>
    <property type="evidence" value="ECO:0007669"/>
    <property type="project" value="UniProtKB-KW"/>
</dbReference>
<dbReference type="AlphaFoldDB" id="A0A2S7WGL3"/>
<feature type="domain" description="Histidine kinase" evidence="7">
    <location>
        <begin position="563"/>
        <end position="650"/>
    </location>
</feature>
<dbReference type="SUPFAM" id="SSF55874">
    <property type="entry name" value="ATPase domain of HSP90 chaperone/DNA topoisomerase II/histidine kinase"/>
    <property type="match status" value="1"/>
</dbReference>
<evidence type="ECO:0000256" key="3">
    <source>
        <dbReference type="ARBA" id="ARBA00023012"/>
    </source>
</evidence>
<dbReference type="Gene3D" id="1.25.40.10">
    <property type="entry name" value="Tetratricopeptide repeat domain"/>
    <property type="match status" value="1"/>
</dbReference>
<evidence type="ECO:0000256" key="2">
    <source>
        <dbReference type="ARBA" id="ARBA00022777"/>
    </source>
</evidence>
<feature type="repeat" description="TPR" evidence="4">
    <location>
        <begin position="227"/>
        <end position="260"/>
    </location>
</feature>
<evidence type="ECO:0000256" key="5">
    <source>
        <dbReference type="SAM" id="Coils"/>
    </source>
</evidence>
<keyword evidence="9" id="KW-1185">Reference proteome</keyword>
<proteinExistence type="predicted"/>
<keyword evidence="6" id="KW-0472">Membrane</keyword>
<evidence type="ECO:0000256" key="1">
    <source>
        <dbReference type="ARBA" id="ARBA00022679"/>
    </source>
</evidence>
<accession>A0A2S7WGL3</accession>
<evidence type="ECO:0000313" key="8">
    <source>
        <dbReference type="EMBL" id="PQJ76754.1"/>
    </source>
</evidence>
<keyword evidence="2" id="KW-0418">Kinase</keyword>
<keyword evidence="3" id="KW-0902">Two-component regulatory system</keyword>
<dbReference type="GO" id="GO:0016301">
    <property type="term" value="F:kinase activity"/>
    <property type="evidence" value="ECO:0007669"/>
    <property type="project" value="UniProtKB-KW"/>
</dbReference>
<dbReference type="CDD" id="cd16917">
    <property type="entry name" value="HATPase_UhpB-NarQ-NarX-like"/>
    <property type="match status" value="1"/>
</dbReference>
<evidence type="ECO:0000256" key="4">
    <source>
        <dbReference type="PROSITE-ProRule" id="PRU00339"/>
    </source>
</evidence>
<dbReference type="SMART" id="SM00028">
    <property type="entry name" value="TPR"/>
    <property type="match status" value="3"/>
</dbReference>
<dbReference type="EMBL" id="MSCM01000002">
    <property type="protein sequence ID" value="PQJ76754.1"/>
    <property type="molecule type" value="Genomic_DNA"/>
</dbReference>
<protein>
    <recommendedName>
        <fullName evidence="7">Histidine kinase domain-containing protein</fullName>
    </recommendedName>
</protein>
<name>A0A2S7WGL3_9FLAO</name>
<dbReference type="OrthoDB" id="977000at2"/>
<dbReference type="InterPro" id="IPR005467">
    <property type="entry name" value="His_kinase_dom"/>
</dbReference>
<dbReference type="Gene3D" id="3.30.565.10">
    <property type="entry name" value="Histidine kinase-like ATPase, C-terminal domain"/>
    <property type="match status" value="1"/>
</dbReference>
<keyword evidence="6" id="KW-1133">Transmembrane helix</keyword>
<dbReference type="Proteomes" id="UP000239068">
    <property type="component" value="Unassembled WGS sequence"/>
</dbReference>
<gene>
    <name evidence="8" type="ORF">BTO16_12810</name>
</gene>
<feature type="transmembrane region" description="Helical" evidence="6">
    <location>
        <begin position="424"/>
        <end position="443"/>
    </location>
</feature>
<dbReference type="Pfam" id="PF02518">
    <property type="entry name" value="HATPase_c"/>
    <property type="match status" value="1"/>
</dbReference>